<name>A0A1X7S0J5_ZYMT9</name>
<dbReference type="EMBL" id="LT853699">
    <property type="protein sequence ID" value="SMQ53198.1"/>
    <property type="molecule type" value="Genomic_DNA"/>
</dbReference>
<reference evidence="1 2" key="1">
    <citation type="submission" date="2016-06" db="EMBL/GenBank/DDBJ databases">
        <authorList>
            <person name="Kjaerup R.B."/>
            <person name="Dalgaard T.S."/>
            <person name="Juul-Madsen H.R."/>
        </authorList>
    </citation>
    <scope>NUCLEOTIDE SEQUENCE [LARGE SCALE GENOMIC DNA]</scope>
</reference>
<sequence length="152" mass="16348">MPIHLVIFDVGVVRGFLSFWTRALVAVPMIEVISVLVKVPAISIAEMRPAIASNVLALSIIIKPAAPPARWAFLKVEACHQAFESFGHGLLLGARIAVVVDDLFYVFSSGTVLVASDVFTDELPTRHAHKLSADRASPAESIIALLSLAHEL</sequence>
<gene>
    <name evidence="1" type="ORF">ZT3D7_G8351</name>
</gene>
<proteinExistence type="predicted"/>
<accession>A0A1X7S0J5</accession>
<dbReference type="Proteomes" id="UP000215127">
    <property type="component" value="Chromosome 8"/>
</dbReference>
<evidence type="ECO:0000313" key="1">
    <source>
        <dbReference type="EMBL" id="SMQ53198.1"/>
    </source>
</evidence>
<evidence type="ECO:0000313" key="2">
    <source>
        <dbReference type="Proteomes" id="UP000215127"/>
    </source>
</evidence>
<keyword evidence="2" id="KW-1185">Reference proteome</keyword>
<protein>
    <submittedName>
        <fullName evidence="1">Uncharacterized protein</fullName>
    </submittedName>
</protein>
<dbReference type="AlphaFoldDB" id="A0A1X7S0J5"/>
<organism evidence="1 2">
    <name type="scientific">Zymoseptoria tritici (strain ST99CH_3D7)</name>
    <dbReference type="NCBI Taxonomy" id="1276538"/>
    <lineage>
        <taxon>Eukaryota</taxon>
        <taxon>Fungi</taxon>
        <taxon>Dikarya</taxon>
        <taxon>Ascomycota</taxon>
        <taxon>Pezizomycotina</taxon>
        <taxon>Dothideomycetes</taxon>
        <taxon>Dothideomycetidae</taxon>
        <taxon>Mycosphaerellales</taxon>
        <taxon>Mycosphaerellaceae</taxon>
        <taxon>Zymoseptoria</taxon>
    </lineage>
</organism>